<keyword evidence="5 11" id="KW-0227">DNA damage</keyword>
<sequence>MADTLEFNEIYQEVKGSMNDGRLRLSRQGVIFKNSKTGKVDNIQASELAEGIWRRVALGHGLKLLTKNGHVYKYDGFRESEFDKLSEFFKSHYRLELAEKDLCVKGWNWGTVKFGGDSGAMSSLLVKHGTHLLAAFAQNVLSKADVIQATGDAICIFRELQCLTPRGRYDIRIYPTFLHLHGKTFDYKIPYTTVLRLFLLPHKDQRQMFFVISLDPPIKQGQTRYHFLILLFSKDEDISLTLNMNEDEVEKRFEGRLTKNMSGSLYEMVSRVMKALVNRKITVPGNFQGHSGAQCITCSYKASSGLLYPLERGFIYVHKPPVHIRFDEISFVNFARGTTTTRSFDFEIETKQGTQYTFSSIEREEYGKLFDFVNAKKLNIKNRGHKESMPQTYDEYADSDEDQHDAYLERMKEEGKIREEHADDSSDESGEETDESFNPGEEDEDVAEEFDSEVSASSDGGSDGEEKRKPAKKAKIVKERKPRKKPSESKKGKDPNAPKRPMSAYMLWLNASREKIKSDHPGISITDLSKKAGELWKGMSKEKKEVALGWGRGMF</sequence>
<evidence type="ECO:0000313" key="15">
    <source>
        <dbReference type="Proteomes" id="UP000297703"/>
    </source>
</evidence>
<keyword evidence="4 11" id="KW-0235">DNA replication</keyword>
<dbReference type="OrthoDB" id="498543at2759"/>
<dbReference type="GO" id="GO:0006281">
    <property type="term" value="P:DNA repair"/>
    <property type="evidence" value="ECO:0007669"/>
    <property type="project" value="UniProtKB-KW"/>
</dbReference>
<accession>A0A4D9DNP8</accession>
<dbReference type="GO" id="GO:1902275">
    <property type="term" value="P:regulation of chromatin organization"/>
    <property type="evidence" value="ECO:0007669"/>
    <property type="project" value="TreeGrafter"/>
</dbReference>
<dbReference type="SUPFAM" id="SSF47095">
    <property type="entry name" value="HMG-box"/>
    <property type="match status" value="1"/>
</dbReference>
<evidence type="ECO:0000256" key="2">
    <source>
        <dbReference type="ARBA" id="ARBA00016104"/>
    </source>
</evidence>
<evidence type="ECO:0000256" key="1">
    <source>
        <dbReference type="ARBA" id="ARBA00010060"/>
    </source>
</evidence>
<dbReference type="InterPro" id="IPR009071">
    <property type="entry name" value="HMG_box_dom"/>
</dbReference>
<organism evidence="14 15">
    <name type="scientific">Platysternon megacephalum</name>
    <name type="common">big-headed turtle</name>
    <dbReference type="NCBI Taxonomy" id="55544"/>
    <lineage>
        <taxon>Eukaryota</taxon>
        <taxon>Metazoa</taxon>
        <taxon>Chordata</taxon>
        <taxon>Craniata</taxon>
        <taxon>Vertebrata</taxon>
        <taxon>Euteleostomi</taxon>
        <taxon>Archelosauria</taxon>
        <taxon>Testudinata</taxon>
        <taxon>Testudines</taxon>
        <taxon>Cryptodira</taxon>
        <taxon>Durocryptodira</taxon>
        <taxon>Testudinoidea</taxon>
        <taxon>Platysternidae</taxon>
        <taxon>Platysternon</taxon>
    </lineage>
</organism>
<dbReference type="Gene3D" id="1.10.30.10">
    <property type="entry name" value="High mobility group box domain"/>
    <property type="match status" value="1"/>
</dbReference>
<feature type="compositionally biased region" description="Acidic residues" evidence="12">
    <location>
        <begin position="425"/>
        <end position="452"/>
    </location>
</feature>
<dbReference type="STRING" id="55544.A0A4D9DNP8"/>
<dbReference type="InterPro" id="IPR000969">
    <property type="entry name" value="SSRP1/POB3"/>
</dbReference>
<dbReference type="GO" id="GO:0006260">
    <property type="term" value="P:DNA replication"/>
    <property type="evidence" value="ECO:0007669"/>
    <property type="project" value="UniProtKB-KW"/>
</dbReference>
<comment type="function">
    <text evidence="11">Component of the FACT complex, a general chromatin factor that acts to reorganize nucleosomes. The FACT complex is involved in multiple processes that require DNA as a template such as mRNA elongation, DNA replication and DNA repair. During transcription elongation the FACT complex acts as a histone chaperone that both destabilizes and restores nucleosomal structure. It facilitates the passage of RNA polymerase II and transcription by promoting the dissociation of one histone H2A-H2B dimer from the nucleosome, then subsequently promotes the reestablishment of the nucleosome following the passage of RNA polymerase II.</text>
</comment>
<dbReference type="GO" id="GO:0003677">
    <property type="term" value="F:DNA binding"/>
    <property type="evidence" value="ECO:0007669"/>
    <property type="project" value="UniProtKB-UniRule"/>
</dbReference>
<dbReference type="Gene3D" id="2.30.29.150">
    <property type="match status" value="1"/>
</dbReference>
<keyword evidence="10" id="KW-0238">DNA-binding</keyword>
<feature type="region of interest" description="Disordered" evidence="12">
    <location>
        <begin position="418"/>
        <end position="502"/>
    </location>
</feature>
<evidence type="ECO:0000259" key="13">
    <source>
        <dbReference type="PROSITE" id="PS50118"/>
    </source>
</evidence>
<evidence type="ECO:0000256" key="8">
    <source>
        <dbReference type="ARBA" id="ARBA00023204"/>
    </source>
</evidence>
<reference evidence="14 15" key="1">
    <citation type="submission" date="2019-04" db="EMBL/GenBank/DDBJ databases">
        <title>Draft genome of the big-headed turtle Platysternon megacephalum.</title>
        <authorList>
            <person name="Gong S."/>
        </authorList>
    </citation>
    <scope>NUCLEOTIDE SEQUENCE [LARGE SCALE GENOMIC DNA]</scope>
    <source>
        <strain evidence="14">DO16091913</strain>
        <tissue evidence="14">Muscle</tissue>
    </source>
</reference>
<dbReference type="PANTHER" id="PTHR45849">
    <property type="entry name" value="FACT COMPLEX SUBUNIT SSRP1"/>
    <property type="match status" value="1"/>
</dbReference>
<evidence type="ECO:0000256" key="7">
    <source>
        <dbReference type="ARBA" id="ARBA00023163"/>
    </source>
</evidence>
<dbReference type="FunFam" id="2.30.29.30:FF:000098">
    <property type="entry name" value="Fact complex subunit ssrp1"/>
    <property type="match status" value="1"/>
</dbReference>
<dbReference type="AlphaFoldDB" id="A0A4D9DNP8"/>
<dbReference type="SUPFAM" id="SSF50729">
    <property type="entry name" value="PH domain-like"/>
    <property type="match status" value="1"/>
</dbReference>
<evidence type="ECO:0000256" key="9">
    <source>
        <dbReference type="ARBA" id="ARBA00023242"/>
    </source>
</evidence>
<evidence type="ECO:0000256" key="10">
    <source>
        <dbReference type="PROSITE-ProRule" id="PRU00267"/>
    </source>
</evidence>
<gene>
    <name evidence="14" type="ORF">DR999_PMT19346</name>
</gene>
<evidence type="ECO:0000256" key="3">
    <source>
        <dbReference type="ARBA" id="ARBA00022454"/>
    </source>
</evidence>
<evidence type="ECO:0000256" key="11">
    <source>
        <dbReference type="RuleBase" id="RU364013"/>
    </source>
</evidence>
<dbReference type="InterPro" id="IPR050454">
    <property type="entry name" value="RTT106/SSRP1_HistChap/FACT"/>
</dbReference>
<dbReference type="Pfam" id="PF00505">
    <property type="entry name" value="HMG_box"/>
    <property type="match status" value="1"/>
</dbReference>
<proteinExistence type="inferred from homology"/>
<feature type="domain" description="HMG box" evidence="13">
    <location>
        <begin position="498"/>
        <end position="555"/>
    </location>
</feature>
<keyword evidence="6 11" id="KW-0805">Transcription regulation</keyword>
<feature type="DNA-binding region" description="HMG box" evidence="10">
    <location>
        <begin position="498"/>
        <end position="555"/>
    </location>
</feature>
<dbReference type="PROSITE" id="PS50118">
    <property type="entry name" value="HMG_BOX_2"/>
    <property type="match status" value="1"/>
</dbReference>
<dbReference type="InterPro" id="IPR035417">
    <property type="entry name" value="SSRP1/POB3_N"/>
</dbReference>
<keyword evidence="7 11" id="KW-0804">Transcription</keyword>
<dbReference type="Pfam" id="PF21103">
    <property type="entry name" value="PH1_SSRP1-like"/>
    <property type="match status" value="1"/>
</dbReference>
<keyword evidence="8 11" id="KW-0234">DNA repair</keyword>
<evidence type="ECO:0000256" key="5">
    <source>
        <dbReference type="ARBA" id="ARBA00022763"/>
    </source>
</evidence>
<dbReference type="Gene3D" id="2.30.29.30">
    <property type="entry name" value="Pleckstrin-homology domain (PH domain)/Phosphotyrosine-binding domain (PTB)"/>
    <property type="match status" value="2"/>
</dbReference>
<dbReference type="FunFam" id="2.30.29.30:FF:000119">
    <property type="entry name" value="FACT complex subunit SSRP1"/>
    <property type="match status" value="1"/>
</dbReference>
<dbReference type="FunFam" id="2.30.29.150:FF:000001">
    <property type="entry name" value="Fact complex subunit ssrp1"/>
    <property type="match status" value="1"/>
</dbReference>
<dbReference type="PANTHER" id="PTHR45849:SF1">
    <property type="entry name" value="FACT COMPLEX SUBUNIT SSRP1"/>
    <property type="match status" value="1"/>
</dbReference>
<dbReference type="Pfam" id="PF17292">
    <property type="entry name" value="POB3_N"/>
    <property type="match status" value="1"/>
</dbReference>
<name>A0A4D9DNP8_9SAUR</name>
<dbReference type="CDD" id="cd21994">
    <property type="entry name" value="HMG-box_SSRP1-like"/>
    <property type="match status" value="1"/>
</dbReference>
<reference evidence="14 15" key="2">
    <citation type="submission" date="2019-04" db="EMBL/GenBank/DDBJ databases">
        <title>The genome sequence of big-headed turtle.</title>
        <authorList>
            <person name="Gong S."/>
        </authorList>
    </citation>
    <scope>NUCLEOTIDE SEQUENCE [LARGE SCALE GENOMIC DNA]</scope>
    <source>
        <strain evidence="14">DO16091913</strain>
        <tissue evidence="14">Muscle</tissue>
    </source>
</reference>
<keyword evidence="9 10" id="KW-0539">Nucleus</keyword>
<dbReference type="CDD" id="cd13230">
    <property type="entry name" value="PH1_SSRP1-like"/>
    <property type="match status" value="1"/>
</dbReference>
<feature type="compositionally biased region" description="Basic and acidic residues" evidence="12">
    <location>
        <begin position="485"/>
        <end position="497"/>
    </location>
</feature>
<dbReference type="InterPro" id="IPR048993">
    <property type="entry name" value="SSRP1-like_PH1"/>
</dbReference>
<dbReference type="SMART" id="SM00398">
    <property type="entry name" value="HMG"/>
    <property type="match status" value="1"/>
</dbReference>
<dbReference type="InterPro" id="IPR013719">
    <property type="entry name" value="RTT106/SPT16-like_middle_dom"/>
</dbReference>
<comment type="caution">
    <text evidence="14">The sequence shown here is derived from an EMBL/GenBank/DDBJ whole genome shotgun (WGS) entry which is preliminary data.</text>
</comment>
<dbReference type="GO" id="GO:0035101">
    <property type="term" value="C:FACT complex"/>
    <property type="evidence" value="ECO:0007669"/>
    <property type="project" value="TreeGrafter"/>
</dbReference>
<comment type="subcellular location">
    <subcellularLocation>
        <location evidence="11">Nucleus</location>
    </subcellularLocation>
    <subcellularLocation>
        <location evidence="11">Chromosome</location>
    </subcellularLocation>
</comment>
<dbReference type="CDD" id="cd13231">
    <property type="entry name" value="PH2_SSRP1-like"/>
    <property type="match status" value="1"/>
</dbReference>
<dbReference type="EMBL" id="QXTE01000375">
    <property type="protein sequence ID" value="TFJ98678.1"/>
    <property type="molecule type" value="Genomic_DNA"/>
</dbReference>
<dbReference type="Proteomes" id="UP000297703">
    <property type="component" value="Unassembled WGS sequence"/>
</dbReference>
<evidence type="ECO:0000256" key="6">
    <source>
        <dbReference type="ARBA" id="ARBA00023015"/>
    </source>
</evidence>
<dbReference type="PRINTS" id="PR00887">
    <property type="entry name" value="SSRCOGNITION"/>
</dbReference>
<dbReference type="SMART" id="SM01287">
    <property type="entry name" value="Rtt106"/>
    <property type="match status" value="1"/>
</dbReference>
<dbReference type="InterPro" id="IPR011993">
    <property type="entry name" value="PH-like_dom_sf"/>
</dbReference>
<evidence type="ECO:0000256" key="12">
    <source>
        <dbReference type="SAM" id="MobiDB-lite"/>
    </source>
</evidence>
<dbReference type="GO" id="GO:0042393">
    <property type="term" value="F:histone binding"/>
    <property type="evidence" value="ECO:0007669"/>
    <property type="project" value="TreeGrafter"/>
</dbReference>
<feature type="compositionally biased region" description="Basic residues" evidence="12">
    <location>
        <begin position="469"/>
        <end position="484"/>
    </location>
</feature>
<dbReference type="GO" id="GO:0031491">
    <property type="term" value="F:nucleosome binding"/>
    <property type="evidence" value="ECO:0007669"/>
    <property type="project" value="TreeGrafter"/>
</dbReference>
<keyword evidence="3 11" id="KW-0158">Chromosome</keyword>
<evidence type="ECO:0000256" key="4">
    <source>
        <dbReference type="ARBA" id="ARBA00022705"/>
    </source>
</evidence>
<protein>
    <recommendedName>
        <fullName evidence="2 11">FACT complex subunit SSRP1</fullName>
    </recommendedName>
</protein>
<keyword evidence="15" id="KW-1185">Reference proteome</keyword>
<dbReference type="Pfam" id="PF08512">
    <property type="entry name" value="Rttp106-like_middle"/>
    <property type="match status" value="1"/>
</dbReference>
<comment type="similarity">
    <text evidence="1 11">Belongs to the SSRP1 family.</text>
</comment>
<dbReference type="InterPro" id="IPR036910">
    <property type="entry name" value="HMG_box_dom_sf"/>
</dbReference>
<evidence type="ECO:0000313" key="14">
    <source>
        <dbReference type="EMBL" id="TFJ98678.1"/>
    </source>
</evidence>